<protein>
    <submittedName>
        <fullName evidence="2">Uncharacterized protein</fullName>
    </submittedName>
</protein>
<dbReference type="AlphaFoldDB" id="A0A4Y7SLH9"/>
<proteinExistence type="predicted"/>
<reference evidence="2 3" key="1">
    <citation type="journal article" date="2019" name="Nat. Ecol. Evol.">
        <title>Megaphylogeny resolves global patterns of mushroom evolution.</title>
        <authorList>
            <person name="Varga T."/>
            <person name="Krizsan K."/>
            <person name="Foldi C."/>
            <person name="Dima B."/>
            <person name="Sanchez-Garcia M."/>
            <person name="Sanchez-Ramirez S."/>
            <person name="Szollosi G.J."/>
            <person name="Szarkandi J.G."/>
            <person name="Papp V."/>
            <person name="Albert L."/>
            <person name="Andreopoulos W."/>
            <person name="Angelini C."/>
            <person name="Antonin V."/>
            <person name="Barry K.W."/>
            <person name="Bougher N.L."/>
            <person name="Buchanan P."/>
            <person name="Buyck B."/>
            <person name="Bense V."/>
            <person name="Catcheside P."/>
            <person name="Chovatia M."/>
            <person name="Cooper J."/>
            <person name="Damon W."/>
            <person name="Desjardin D."/>
            <person name="Finy P."/>
            <person name="Geml J."/>
            <person name="Haridas S."/>
            <person name="Hughes K."/>
            <person name="Justo A."/>
            <person name="Karasinski D."/>
            <person name="Kautmanova I."/>
            <person name="Kiss B."/>
            <person name="Kocsube S."/>
            <person name="Kotiranta H."/>
            <person name="LaButti K.M."/>
            <person name="Lechner B.E."/>
            <person name="Liimatainen K."/>
            <person name="Lipzen A."/>
            <person name="Lukacs Z."/>
            <person name="Mihaltcheva S."/>
            <person name="Morgado L.N."/>
            <person name="Niskanen T."/>
            <person name="Noordeloos M.E."/>
            <person name="Ohm R.A."/>
            <person name="Ortiz-Santana B."/>
            <person name="Ovrebo C."/>
            <person name="Racz N."/>
            <person name="Riley R."/>
            <person name="Savchenko A."/>
            <person name="Shiryaev A."/>
            <person name="Soop K."/>
            <person name="Spirin V."/>
            <person name="Szebenyi C."/>
            <person name="Tomsovsky M."/>
            <person name="Tulloss R.E."/>
            <person name="Uehling J."/>
            <person name="Grigoriev I.V."/>
            <person name="Vagvolgyi C."/>
            <person name="Papp T."/>
            <person name="Martin F.M."/>
            <person name="Miettinen O."/>
            <person name="Hibbett D.S."/>
            <person name="Nagy L.G."/>
        </authorList>
    </citation>
    <scope>NUCLEOTIDE SEQUENCE [LARGE SCALE GENOMIC DNA]</scope>
    <source>
        <strain evidence="2 3">FP101781</strain>
    </source>
</reference>
<organism evidence="2 3">
    <name type="scientific">Coprinellus micaceus</name>
    <name type="common">Glistening ink-cap mushroom</name>
    <name type="synonym">Coprinus micaceus</name>
    <dbReference type="NCBI Taxonomy" id="71717"/>
    <lineage>
        <taxon>Eukaryota</taxon>
        <taxon>Fungi</taxon>
        <taxon>Dikarya</taxon>
        <taxon>Basidiomycota</taxon>
        <taxon>Agaricomycotina</taxon>
        <taxon>Agaricomycetes</taxon>
        <taxon>Agaricomycetidae</taxon>
        <taxon>Agaricales</taxon>
        <taxon>Agaricineae</taxon>
        <taxon>Psathyrellaceae</taxon>
        <taxon>Coprinellus</taxon>
    </lineage>
</organism>
<accession>A0A4Y7SLH9</accession>
<comment type="caution">
    <text evidence="2">The sequence shown here is derived from an EMBL/GenBank/DDBJ whole genome shotgun (WGS) entry which is preliminary data.</text>
</comment>
<gene>
    <name evidence="2" type="ORF">FA13DRAFT_1715923</name>
</gene>
<dbReference type="Proteomes" id="UP000298030">
    <property type="component" value="Unassembled WGS sequence"/>
</dbReference>
<name>A0A4Y7SLH9_COPMI</name>
<evidence type="ECO:0000313" key="2">
    <source>
        <dbReference type="EMBL" id="TEB22612.1"/>
    </source>
</evidence>
<feature type="region of interest" description="Disordered" evidence="1">
    <location>
        <begin position="91"/>
        <end position="111"/>
    </location>
</feature>
<evidence type="ECO:0000256" key="1">
    <source>
        <dbReference type="SAM" id="MobiDB-lite"/>
    </source>
</evidence>
<keyword evidence="3" id="KW-1185">Reference proteome</keyword>
<dbReference type="EMBL" id="QPFP01000088">
    <property type="protein sequence ID" value="TEB22612.1"/>
    <property type="molecule type" value="Genomic_DNA"/>
</dbReference>
<sequence>MFGSIKVQPIAVSPSHPSILSVYYLNLVLQSLLKMGATYLRAFPTLSPSEPQRLACRPCWSTFQPALTLSTSILVLECTSQEDVLEQKLPTQRGPLSQAHSLGPLSMGGPPREAEFEHWPRHLLCSLARCLMALEGIRNNVPAAKTRLLAVSHLSRAASKVMLACPPEAVILQGCGEGAQSKGPPVEQSRYGRLGGRVLLPRSGVQLSQRVGSIGIQFCRALGVVWIED</sequence>
<evidence type="ECO:0000313" key="3">
    <source>
        <dbReference type="Proteomes" id="UP000298030"/>
    </source>
</evidence>